<feature type="transmembrane region" description="Helical" evidence="1">
    <location>
        <begin position="363"/>
        <end position="379"/>
    </location>
</feature>
<feature type="transmembrane region" description="Helical" evidence="1">
    <location>
        <begin position="21"/>
        <end position="39"/>
    </location>
</feature>
<dbReference type="InterPro" id="IPR052529">
    <property type="entry name" value="Bact_Transport_Assoc"/>
</dbReference>
<keyword evidence="1" id="KW-1133">Transmembrane helix</keyword>
<feature type="transmembrane region" description="Helical" evidence="1">
    <location>
        <begin position="152"/>
        <end position="173"/>
    </location>
</feature>
<dbReference type="PANTHER" id="PTHR30590">
    <property type="entry name" value="INNER MEMBRANE PROTEIN"/>
    <property type="match status" value="1"/>
</dbReference>
<keyword evidence="1" id="KW-0472">Membrane</keyword>
<dbReference type="OrthoDB" id="9807744at2"/>
<reference evidence="3 4" key="1">
    <citation type="submission" date="2018-02" db="EMBL/GenBank/DDBJ databases">
        <title>Jeotgalibacillus proteolyticum sp. nov. a protease producing bacterium isolated from ocean sediments of Laizhou Bay.</title>
        <authorList>
            <person name="Li Y."/>
        </authorList>
    </citation>
    <scope>NUCLEOTIDE SEQUENCE [LARGE SCALE GENOMIC DNA]</scope>
    <source>
        <strain evidence="3 4">22-7</strain>
    </source>
</reference>
<feature type="transmembrane region" description="Helical" evidence="1">
    <location>
        <begin position="72"/>
        <end position="90"/>
    </location>
</feature>
<evidence type="ECO:0000313" key="3">
    <source>
        <dbReference type="EMBL" id="PPA70831.1"/>
    </source>
</evidence>
<feature type="transmembrane region" description="Helical" evidence="1">
    <location>
        <begin position="125"/>
        <end position="140"/>
    </location>
</feature>
<dbReference type="EMBL" id="PREZ01000003">
    <property type="protein sequence ID" value="PPA70831.1"/>
    <property type="molecule type" value="Genomic_DNA"/>
</dbReference>
<feature type="transmembrane region" description="Helical" evidence="1">
    <location>
        <begin position="258"/>
        <end position="278"/>
    </location>
</feature>
<accession>A0A2S5GD40</accession>
<feature type="transmembrane region" description="Helical" evidence="1">
    <location>
        <begin position="215"/>
        <end position="238"/>
    </location>
</feature>
<evidence type="ECO:0000313" key="4">
    <source>
        <dbReference type="Proteomes" id="UP000239047"/>
    </source>
</evidence>
<evidence type="ECO:0000256" key="1">
    <source>
        <dbReference type="SAM" id="Phobius"/>
    </source>
</evidence>
<dbReference type="Proteomes" id="UP000239047">
    <property type="component" value="Unassembled WGS sequence"/>
</dbReference>
<proteinExistence type="predicted"/>
<keyword evidence="1" id="KW-0812">Transmembrane</keyword>
<dbReference type="PANTHER" id="PTHR30590:SF2">
    <property type="entry name" value="INNER MEMBRANE PROTEIN"/>
    <property type="match status" value="1"/>
</dbReference>
<dbReference type="InterPro" id="IPR007349">
    <property type="entry name" value="DUF418"/>
</dbReference>
<dbReference type="AlphaFoldDB" id="A0A2S5GD40"/>
<organism evidence="3 4">
    <name type="scientific">Jeotgalibacillus proteolyticus</name>
    <dbReference type="NCBI Taxonomy" id="2082395"/>
    <lineage>
        <taxon>Bacteria</taxon>
        <taxon>Bacillati</taxon>
        <taxon>Bacillota</taxon>
        <taxon>Bacilli</taxon>
        <taxon>Bacillales</taxon>
        <taxon>Caryophanaceae</taxon>
        <taxon>Jeotgalibacillus</taxon>
    </lineage>
</organism>
<name>A0A2S5GD40_9BACL</name>
<sequence>MLMSFVSVKERIHTLDIVRGFALFGILIANMIAFKMPVFSEMGSLIDGETLPEGGLNSTLTLLTNFFVDGKFYPMFSMLFGLGFYIFYSRLLDKNLPATRMFMRRLVFLLLLGLAHLIFIWSGDILHTYALTGFLLPLFIKRTPKVIKIWAISLLLAGTFFFTAVLLISGWGLNLSLNQGLETRESIQAAEMLAASVMTNGSFGEILSYRFWNEVLFILFQVFLIIPTILPLFLIGLYFGKTGMFHDIEGNLHRWKKVLWTGLLVGAPLVGLSVAVRYNLLDMPAYMSMPIAEGFNTLGGPFMMLFYVAGVVFITRKKNVELLLMPFSSVGRMALTNYLMQSIIAVLIFNGYGLGLFGEVSKAQGVLIAIGIYTVQVFLSHQMLKRYKQGPMEFIWRKWTYGNRDSGSKAA</sequence>
<gene>
    <name evidence="3" type="ORF">C4B60_08545</name>
</gene>
<protein>
    <recommendedName>
        <fullName evidence="2">DUF418 domain-containing protein</fullName>
    </recommendedName>
</protein>
<keyword evidence="4" id="KW-1185">Reference proteome</keyword>
<feature type="domain" description="DUF418" evidence="2">
    <location>
        <begin position="239"/>
        <end position="402"/>
    </location>
</feature>
<evidence type="ECO:0000259" key="2">
    <source>
        <dbReference type="Pfam" id="PF04235"/>
    </source>
</evidence>
<comment type="caution">
    <text evidence="3">The sequence shown here is derived from an EMBL/GenBank/DDBJ whole genome shotgun (WGS) entry which is preliminary data.</text>
</comment>
<feature type="transmembrane region" description="Helical" evidence="1">
    <location>
        <begin position="335"/>
        <end position="357"/>
    </location>
</feature>
<feature type="transmembrane region" description="Helical" evidence="1">
    <location>
        <begin position="102"/>
        <end position="119"/>
    </location>
</feature>
<dbReference type="Pfam" id="PF04235">
    <property type="entry name" value="DUF418"/>
    <property type="match status" value="1"/>
</dbReference>
<feature type="transmembrane region" description="Helical" evidence="1">
    <location>
        <begin position="298"/>
        <end position="315"/>
    </location>
</feature>